<feature type="transmembrane region" description="Helical" evidence="2">
    <location>
        <begin position="134"/>
        <end position="152"/>
    </location>
</feature>
<evidence type="ECO:0000256" key="1">
    <source>
        <dbReference type="ARBA" id="ARBA00005801"/>
    </source>
</evidence>
<evidence type="ECO:0000313" key="4">
    <source>
        <dbReference type="EMBL" id="KWX05317.1"/>
    </source>
</evidence>
<dbReference type="Gene3D" id="1.20.120.1220">
    <property type="match status" value="1"/>
</dbReference>
<gene>
    <name evidence="4" type="ORF">TH66_03540</name>
</gene>
<dbReference type="PANTHER" id="PTHR30487">
    <property type="entry name" value="TYPE 4 PREPILIN-LIKE PROTEINS LEADER PEPTIDE-PROCESSING ENZYME"/>
    <property type="match status" value="1"/>
</dbReference>
<feature type="transmembrane region" description="Helical" evidence="2">
    <location>
        <begin position="15"/>
        <end position="39"/>
    </location>
</feature>
<dbReference type="Proteomes" id="UP000070659">
    <property type="component" value="Unassembled WGS sequence"/>
</dbReference>
<comment type="similarity">
    <text evidence="1">Belongs to the peptidase A24 family.</text>
</comment>
<dbReference type="GO" id="GO:0005886">
    <property type="term" value="C:plasma membrane"/>
    <property type="evidence" value="ECO:0007669"/>
    <property type="project" value="TreeGrafter"/>
</dbReference>
<reference evidence="4 5" key="1">
    <citation type="submission" date="2015-02" db="EMBL/GenBank/DDBJ databases">
        <title>Physiological reanalysis, assessment of diazotrophy, and genome sequences of multiple isolates of Streptomyces thermoautotrophicus.</title>
        <authorList>
            <person name="MacKellar D.C."/>
            <person name="Lieber L."/>
            <person name="Norman J."/>
            <person name="Bolger A."/>
            <person name="Tobin C."/>
            <person name="Murray J.W."/>
            <person name="Prell J."/>
        </authorList>
    </citation>
    <scope>NUCLEOTIDE SEQUENCE [LARGE SCALE GENOMIC DNA]</scope>
    <source>
        <strain evidence="4 5">UBT1</strain>
    </source>
</reference>
<protein>
    <recommendedName>
        <fullName evidence="3">Prepilin type IV endopeptidase peptidase domain-containing protein</fullName>
    </recommendedName>
</protein>
<keyword evidence="2" id="KW-0812">Transmembrane</keyword>
<evidence type="ECO:0000313" key="5">
    <source>
        <dbReference type="Proteomes" id="UP000070659"/>
    </source>
</evidence>
<accession>A0A132N5P6</accession>
<feature type="transmembrane region" description="Helical" evidence="2">
    <location>
        <begin position="109"/>
        <end position="127"/>
    </location>
</feature>
<feature type="transmembrane region" description="Helical" evidence="2">
    <location>
        <begin position="210"/>
        <end position="228"/>
    </location>
</feature>
<feature type="transmembrane region" description="Helical" evidence="2">
    <location>
        <begin position="240"/>
        <end position="259"/>
    </location>
</feature>
<sequence>MSGGGRSGHSDRVRWLLAAGCALLGGALGPYLAYVAAFFPDGEGRLDRLACGRCALAWRMRDAGRLRLGARCGGCGHPLGPGGPAPWLAGGLFFGAVTWAVGPAPALPAYLYLAAAGVALAVADLRVRRLPASITQPSYPVAAALLGLAALASGNWPAYGRALCGMAASFGAYLVLYLLHRGGLGFGDVMLAGILGLYLGWLGWDALVTGAVAGLGLGGLFGAALVLTRRRETHFPLGPFLLAGALVGILWGRELAALYQGAARPG</sequence>
<organism evidence="4 5">
    <name type="scientific">Carbonactinospora thermoautotrophica</name>
    <dbReference type="NCBI Taxonomy" id="1469144"/>
    <lineage>
        <taxon>Bacteria</taxon>
        <taxon>Bacillati</taxon>
        <taxon>Actinomycetota</taxon>
        <taxon>Actinomycetes</taxon>
        <taxon>Kitasatosporales</taxon>
        <taxon>Carbonactinosporaceae</taxon>
        <taxon>Carbonactinospora</taxon>
    </lineage>
</organism>
<evidence type="ECO:0000259" key="3">
    <source>
        <dbReference type="Pfam" id="PF01478"/>
    </source>
</evidence>
<name>A0A132N5P6_9ACTN</name>
<dbReference type="EMBL" id="JYIJ01000012">
    <property type="protein sequence ID" value="KWX05317.1"/>
    <property type="molecule type" value="Genomic_DNA"/>
</dbReference>
<dbReference type="InterPro" id="IPR000045">
    <property type="entry name" value="Prepilin_IV_endopep_pep"/>
</dbReference>
<comment type="caution">
    <text evidence="4">The sequence shown here is derived from an EMBL/GenBank/DDBJ whole genome shotgun (WGS) entry which is preliminary data.</text>
</comment>
<feature type="transmembrane region" description="Helical" evidence="2">
    <location>
        <begin position="158"/>
        <end position="179"/>
    </location>
</feature>
<dbReference type="InterPro" id="IPR050882">
    <property type="entry name" value="Prepilin_peptidase/N-MTase"/>
</dbReference>
<feature type="domain" description="Prepilin type IV endopeptidase peptidase" evidence="3">
    <location>
        <begin position="112"/>
        <end position="212"/>
    </location>
</feature>
<dbReference type="Pfam" id="PF01478">
    <property type="entry name" value="Peptidase_A24"/>
    <property type="match status" value="1"/>
</dbReference>
<dbReference type="GO" id="GO:0006465">
    <property type="term" value="P:signal peptide processing"/>
    <property type="evidence" value="ECO:0007669"/>
    <property type="project" value="TreeGrafter"/>
</dbReference>
<proteinExistence type="inferred from homology"/>
<dbReference type="PANTHER" id="PTHR30487:SF0">
    <property type="entry name" value="PREPILIN LEADER PEPTIDASE_N-METHYLTRANSFERASE-RELATED"/>
    <property type="match status" value="1"/>
</dbReference>
<feature type="transmembrane region" description="Helical" evidence="2">
    <location>
        <begin position="186"/>
        <end position="204"/>
    </location>
</feature>
<dbReference type="GO" id="GO:0004190">
    <property type="term" value="F:aspartic-type endopeptidase activity"/>
    <property type="evidence" value="ECO:0007669"/>
    <property type="project" value="InterPro"/>
</dbReference>
<dbReference type="PATRIC" id="fig|1469144.8.peg.4881"/>
<keyword evidence="2" id="KW-0472">Membrane</keyword>
<keyword evidence="2" id="KW-1133">Transmembrane helix</keyword>
<dbReference type="AlphaFoldDB" id="A0A132N5P6"/>
<evidence type="ECO:0000256" key="2">
    <source>
        <dbReference type="SAM" id="Phobius"/>
    </source>
</evidence>